<dbReference type="GO" id="GO:0005829">
    <property type="term" value="C:cytosol"/>
    <property type="evidence" value="ECO:0007669"/>
    <property type="project" value="InterPro"/>
</dbReference>
<dbReference type="Pfam" id="PF18376">
    <property type="entry name" value="MDD_C"/>
    <property type="match status" value="1"/>
</dbReference>
<dbReference type="Gene3D" id="3.30.230.10">
    <property type="match status" value="1"/>
</dbReference>
<dbReference type="AlphaFoldDB" id="A0A0R2N2F0"/>
<dbReference type="InterPro" id="IPR005935">
    <property type="entry name" value="Mev_decarb"/>
</dbReference>
<dbReference type="EC" id="4.1.1.33" evidence="2"/>
<evidence type="ECO:0000256" key="2">
    <source>
        <dbReference type="ARBA" id="ARBA00012296"/>
    </source>
</evidence>
<keyword evidence="5" id="KW-0067">ATP-binding</keyword>
<dbReference type="NCBIfam" id="TIGR01240">
    <property type="entry name" value="mevDPdecarb"/>
    <property type="match status" value="1"/>
</dbReference>
<dbReference type="STRING" id="1293598.IV56_GL001335"/>
<sequence length="320" mass="34619">MTTARAHTNIALIKYWGKRDSQLILPYTSSISMTLDEFYTDTQVVFDAALTADELYLDGTKRDVTKVATVLELVRQQAHESRFARVTSTNHVPETAGLASSASAFAALTMAASAAAGLKLSHTQLSRLARRGSGSASRSVDGGFVIWHRGTDDQSSFAEPIREQPTLPLAMVVVMVSGKKKSQTSRQGMAQTVATSPFYPAFVEQNQAAIEPMLHALATDDLATIGRLTEQSSFQMHAAIMAGNPPFSYFEPETLTAWHMVQTLRDQGIPAYATMDAGPNVKILTTQPHVDTILKALEPEFAGRLTVAHPGPAAQILSEE</sequence>
<feature type="domain" description="Mvd1 C-terminal" evidence="8">
    <location>
        <begin position="172"/>
        <end position="302"/>
    </location>
</feature>
<evidence type="ECO:0000256" key="5">
    <source>
        <dbReference type="ARBA" id="ARBA00022840"/>
    </source>
</evidence>
<dbReference type="InterPro" id="IPR014721">
    <property type="entry name" value="Ribsml_uS5_D2-typ_fold_subgr"/>
</dbReference>
<dbReference type="InterPro" id="IPR036554">
    <property type="entry name" value="GHMP_kinase_C_sf"/>
</dbReference>
<keyword evidence="11" id="KW-1185">Reference proteome</keyword>
<evidence type="ECO:0000256" key="3">
    <source>
        <dbReference type="ARBA" id="ARBA00022516"/>
    </source>
</evidence>
<comment type="caution">
    <text evidence="10">The sequence shown here is derived from an EMBL/GenBank/DDBJ whole genome shotgun (WGS) entry which is preliminary data.</text>
</comment>
<dbReference type="Pfam" id="PF22700">
    <property type="entry name" value="MVD-like_N"/>
    <property type="match status" value="1"/>
</dbReference>
<gene>
    <name evidence="10" type="ORF">IV56_GL001335</name>
</gene>
<dbReference type="InterPro" id="IPR053859">
    <property type="entry name" value="MVD-like_N"/>
</dbReference>
<dbReference type="GO" id="GO:0004163">
    <property type="term" value="F:diphosphomevalonate decarboxylase activity"/>
    <property type="evidence" value="ECO:0007669"/>
    <property type="project" value="UniProtKB-EC"/>
</dbReference>
<evidence type="ECO:0000313" key="11">
    <source>
        <dbReference type="Proteomes" id="UP000050969"/>
    </source>
</evidence>
<comment type="similarity">
    <text evidence="1">Belongs to the diphosphomevalonate decarboxylase family.</text>
</comment>
<evidence type="ECO:0000259" key="9">
    <source>
        <dbReference type="Pfam" id="PF22700"/>
    </source>
</evidence>
<dbReference type="GO" id="GO:0005524">
    <property type="term" value="F:ATP binding"/>
    <property type="evidence" value="ECO:0007669"/>
    <property type="project" value="UniProtKB-KW"/>
</dbReference>
<feature type="domain" description="Diphosphomevalonate decarboxylase-like N-terminal" evidence="9">
    <location>
        <begin position="6"/>
        <end position="158"/>
    </location>
</feature>
<dbReference type="Proteomes" id="UP000050969">
    <property type="component" value="Unassembled WGS sequence"/>
</dbReference>
<protein>
    <recommendedName>
        <fullName evidence="2">diphosphomevalonate decarboxylase</fullName>
        <ecNumber evidence="2">4.1.1.33</ecNumber>
    </recommendedName>
</protein>
<dbReference type="PANTHER" id="PTHR10977">
    <property type="entry name" value="DIPHOSPHOMEVALONATE DECARBOXYLASE"/>
    <property type="match status" value="1"/>
</dbReference>
<evidence type="ECO:0000313" key="10">
    <source>
        <dbReference type="EMBL" id="KRO18205.1"/>
    </source>
</evidence>
<dbReference type="PATRIC" id="fig|1293598.4.peg.1399"/>
<dbReference type="FunFam" id="3.30.230.10:FF:000072">
    <property type="entry name" value="Diphosphomevalonate decarboxylase"/>
    <property type="match status" value="1"/>
</dbReference>
<dbReference type="GO" id="GO:0019287">
    <property type="term" value="P:isopentenyl diphosphate biosynthetic process, mevalonate pathway"/>
    <property type="evidence" value="ECO:0007669"/>
    <property type="project" value="InterPro"/>
</dbReference>
<name>A0A0R2N2F0_9LACO</name>
<dbReference type="InterPro" id="IPR020568">
    <property type="entry name" value="Ribosomal_Su5_D2-typ_SF"/>
</dbReference>
<organism evidence="10 11">
    <name type="scientific">Lacticaseibacillus saniviri JCM 17471 = DSM 24301</name>
    <dbReference type="NCBI Taxonomy" id="1293598"/>
    <lineage>
        <taxon>Bacteria</taxon>
        <taxon>Bacillati</taxon>
        <taxon>Bacillota</taxon>
        <taxon>Bacilli</taxon>
        <taxon>Lactobacillales</taxon>
        <taxon>Lactobacillaceae</taxon>
        <taxon>Lacticaseibacillus</taxon>
    </lineage>
</organism>
<evidence type="ECO:0000256" key="6">
    <source>
        <dbReference type="ARBA" id="ARBA00023098"/>
    </source>
</evidence>
<dbReference type="InterPro" id="IPR029765">
    <property type="entry name" value="Mev_diP_decarb"/>
</dbReference>
<evidence type="ECO:0000256" key="7">
    <source>
        <dbReference type="ARBA" id="ARBA00023239"/>
    </source>
</evidence>
<dbReference type="RefSeq" id="WP_056992015.1">
    <property type="nucleotide sequence ID" value="NZ_JQCE01000005.1"/>
</dbReference>
<dbReference type="SUPFAM" id="SSF54211">
    <property type="entry name" value="Ribosomal protein S5 domain 2-like"/>
    <property type="match status" value="1"/>
</dbReference>
<keyword evidence="7" id="KW-0456">Lyase</keyword>
<dbReference type="EMBL" id="JQCE01000005">
    <property type="protein sequence ID" value="KRO18205.1"/>
    <property type="molecule type" value="Genomic_DNA"/>
</dbReference>
<dbReference type="SUPFAM" id="SSF55060">
    <property type="entry name" value="GHMP Kinase, C-terminal domain"/>
    <property type="match status" value="1"/>
</dbReference>
<dbReference type="Gene3D" id="3.30.70.890">
    <property type="entry name" value="GHMP kinase, C-terminal domain"/>
    <property type="match status" value="1"/>
</dbReference>
<evidence type="ECO:0000259" key="8">
    <source>
        <dbReference type="Pfam" id="PF18376"/>
    </source>
</evidence>
<keyword evidence="6" id="KW-0443">Lipid metabolism</keyword>
<dbReference type="InterPro" id="IPR041431">
    <property type="entry name" value="Mvd1_C"/>
</dbReference>
<keyword evidence="4" id="KW-0547">Nucleotide-binding</keyword>
<keyword evidence="3" id="KW-0444">Lipid biosynthesis</keyword>
<dbReference type="PANTHER" id="PTHR10977:SF3">
    <property type="entry name" value="DIPHOSPHOMEVALONATE DECARBOXYLASE"/>
    <property type="match status" value="1"/>
</dbReference>
<dbReference type="PIRSF" id="PIRSF015950">
    <property type="entry name" value="Mev_P_decrbx"/>
    <property type="match status" value="1"/>
</dbReference>
<reference evidence="10 11" key="1">
    <citation type="journal article" date="2015" name="Genome Announc.">
        <title>Expanding the biotechnology potential of lactobacilli through comparative genomics of 213 strains and associated genera.</title>
        <authorList>
            <person name="Sun Z."/>
            <person name="Harris H.M."/>
            <person name="McCann A."/>
            <person name="Guo C."/>
            <person name="Argimon S."/>
            <person name="Zhang W."/>
            <person name="Yang X."/>
            <person name="Jeffery I.B."/>
            <person name="Cooney J.C."/>
            <person name="Kagawa T.F."/>
            <person name="Liu W."/>
            <person name="Song Y."/>
            <person name="Salvetti E."/>
            <person name="Wrobel A."/>
            <person name="Rasinkangas P."/>
            <person name="Parkhill J."/>
            <person name="Rea M.C."/>
            <person name="O'Sullivan O."/>
            <person name="Ritari J."/>
            <person name="Douillard F.P."/>
            <person name="Paul Ross R."/>
            <person name="Yang R."/>
            <person name="Briner A.E."/>
            <person name="Felis G.E."/>
            <person name="de Vos W.M."/>
            <person name="Barrangou R."/>
            <person name="Klaenhammer T.R."/>
            <person name="Caufield P.W."/>
            <person name="Cui Y."/>
            <person name="Zhang H."/>
            <person name="O'Toole P.W."/>
        </authorList>
    </citation>
    <scope>NUCLEOTIDE SEQUENCE [LARGE SCALE GENOMIC DNA]</scope>
    <source>
        <strain evidence="10 11">DSM 24301</strain>
    </source>
</reference>
<evidence type="ECO:0000256" key="1">
    <source>
        <dbReference type="ARBA" id="ARBA00008831"/>
    </source>
</evidence>
<accession>A0A0R2N2F0</accession>
<proteinExistence type="inferred from homology"/>
<evidence type="ECO:0000256" key="4">
    <source>
        <dbReference type="ARBA" id="ARBA00022741"/>
    </source>
</evidence>